<dbReference type="Proteomes" id="UP000499080">
    <property type="component" value="Unassembled WGS sequence"/>
</dbReference>
<protein>
    <submittedName>
        <fullName evidence="1">Uncharacterized protein</fullName>
    </submittedName>
</protein>
<gene>
    <name evidence="1" type="ORF">AVEN_65415_1</name>
</gene>
<sequence>MTQYRINQIGMNRTQANRRTDENCLASLLAPASLRYRAAPEEGHLARIWHVHAHLYGSFSVESGFELGALRPDIAVLHQAAPAQISMYEIRTPSKVFSLF</sequence>
<name>A0A4Y2JAW1_ARAVE</name>
<comment type="caution">
    <text evidence="1">The sequence shown here is derived from an EMBL/GenBank/DDBJ whole genome shotgun (WGS) entry which is preliminary data.</text>
</comment>
<organism evidence="1 2">
    <name type="scientific">Araneus ventricosus</name>
    <name type="common">Orbweaver spider</name>
    <name type="synonym">Epeira ventricosa</name>
    <dbReference type="NCBI Taxonomy" id="182803"/>
    <lineage>
        <taxon>Eukaryota</taxon>
        <taxon>Metazoa</taxon>
        <taxon>Ecdysozoa</taxon>
        <taxon>Arthropoda</taxon>
        <taxon>Chelicerata</taxon>
        <taxon>Arachnida</taxon>
        <taxon>Araneae</taxon>
        <taxon>Araneomorphae</taxon>
        <taxon>Entelegynae</taxon>
        <taxon>Araneoidea</taxon>
        <taxon>Araneidae</taxon>
        <taxon>Araneus</taxon>
    </lineage>
</organism>
<evidence type="ECO:0000313" key="1">
    <source>
        <dbReference type="EMBL" id="GBM86679.1"/>
    </source>
</evidence>
<proteinExistence type="predicted"/>
<evidence type="ECO:0000313" key="2">
    <source>
        <dbReference type="Proteomes" id="UP000499080"/>
    </source>
</evidence>
<accession>A0A4Y2JAW1</accession>
<keyword evidence="2" id="KW-1185">Reference proteome</keyword>
<dbReference type="AlphaFoldDB" id="A0A4Y2JAW1"/>
<reference evidence="1 2" key="1">
    <citation type="journal article" date="2019" name="Sci. Rep.">
        <title>Orb-weaving spider Araneus ventricosus genome elucidates the spidroin gene catalogue.</title>
        <authorList>
            <person name="Kono N."/>
            <person name="Nakamura H."/>
            <person name="Ohtoshi R."/>
            <person name="Moran D.A.P."/>
            <person name="Shinohara A."/>
            <person name="Yoshida Y."/>
            <person name="Fujiwara M."/>
            <person name="Mori M."/>
            <person name="Tomita M."/>
            <person name="Arakawa K."/>
        </authorList>
    </citation>
    <scope>NUCLEOTIDE SEQUENCE [LARGE SCALE GENOMIC DNA]</scope>
</reference>
<dbReference type="EMBL" id="BGPR01003330">
    <property type="protein sequence ID" value="GBM86679.1"/>
    <property type="molecule type" value="Genomic_DNA"/>
</dbReference>